<evidence type="ECO:0000313" key="2">
    <source>
        <dbReference type="EMBL" id="GHP03875.1"/>
    </source>
</evidence>
<feature type="region of interest" description="Disordered" evidence="1">
    <location>
        <begin position="151"/>
        <end position="180"/>
    </location>
</feature>
<feature type="compositionally biased region" description="Pro residues" evidence="1">
    <location>
        <begin position="156"/>
        <end position="174"/>
    </location>
</feature>
<evidence type="ECO:0000256" key="1">
    <source>
        <dbReference type="SAM" id="MobiDB-lite"/>
    </source>
</evidence>
<reference evidence="2" key="1">
    <citation type="submission" date="2020-10" db="EMBL/GenBank/DDBJ databases">
        <title>Unveiling of a novel bifunctional photoreceptor, Dualchrome1, isolated from a cosmopolitan green alga.</title>
        <authorList>
            <person name="Suzuki S."/>
            <person name="Kawachi M."/>
        </authorList>
    </citation>
    <scope>NUCLEOTIDE SEQUENCE</scope>
    <source>
        <strain evidence="2">NIES 2893</strain>
    </source>
</reference>
<keyword evidence="3" id="KW-1185">Reference proteome</keyword>
<protein>
    <submittedName>
        <fullName evidence="2">Uncharacterized protein</fullName>
    </submittedName>
</protein>
<evidence type="ECO:0000313" key="3">
    <source>
        <dbReference type="Proteomes" id="UP000660262"/>
    </source>
</evidence>
<feature type="compositionally biased region" description="Pro residues" evidence="1">
    <location>
        <begin position="201"/>
        <end position="217"/>
    </location>
</feature>
<organism evidence="2 3">
    <name type="scientific">Pycnococcus provasolii</name>
    <dbReference type="NCBI Taxonomy" id="41880"/>
    <lineage>
        <taxon>Eukaryota</taxon>
        <taxon>Viridiplantae</taxon>
        <taxon>Chlorophyta</taxon>
        <taxon>Pseudoscourfieldiophyceae</taxon>
        <taxon>Pseudoscourfieldiales</taxon>
        <taxon>Pycnococcaceae</taxon>
        <taxon>Pycnococcus</taxon>
    </lineage>
</organism>
<dbReference type="AlphaFoldDB" id="A0A830HA59"/>
<comment type="caution">
    <text evidence="2">The sequence shown here is derived from an EMBL/GenBank/DDBJ whole genome shotgun (WGS) entry which is preliminary data.</text>
</comment>
<dbReference type="EMBL" id="BNJQ01000006">
    <property type="protein sequence ID" value="GHP03875.1"/>
    <property type="molecule type" value="Genomic_DNA"/>
</dbReference>
<sequence>MGSLSSPSSIITFQFQGQTMEIDTAAYVDTMVKIPSKVGYVLITSLGYFLGLSAKVYDVCVENFPHDTIRIYGEKAGKILDDVRDSEHYKRVAGVVGKSLQDLSDKLGVEIKFKPSAATLNVTDDIESAAAGDTSSAAAVAAAALPPLPAQNFAVPAPPPPIRTTPQQPPPPPTVTAAAAAAPVAAVAPVATTNTAHAEPEPAPPAAPPQPTPPAEPAAPASAAPEPPTLPPAEEVTAAMAEVSSSPTANPEKKKKNKSGRGKKEG</sequence>
<feature type="compositionally biased region" description="Basic residues" evidence="1">
    <location>
        <begin position="253"/>
        <end position="266"/>
    </location>
</feature>
<name>A0A830HA59_9CHLO</name>
<proteinExistence type="predicted"/>
<gene>
    <name evidence="2" type="ORF">PPROV_000262900</name>
</gene>
<accession>A0A830HA59</accession>
<dbReference type="Proteomes" id="UP000660262">
    <property type="component" value="Unassembled WGS sequence"/>
</dbReference>
<feature type="region of interest" description="Disordered" evidence="1">
    <location>
        <begin position="193"/>
        <end position="266"/>
    </location>
</feature>